<proteinExistence type="predicted"/>
<evidence type="ECO:0000313" key="1">
    <source>
        <dbReference type="EMBL" id="CAJ1401777.1"/>
    </source>
</evidence>
<sequence length="354" mass="39728">MRRSLAALKVDPAMIVQRRLPWQVRKTQLQQKLWDERDEEVEDPAKMSAIVVQIAQASRKSRKDSQTWGNLLDQALTSHAELSSQDMASILWSMADARFHHKALVEDFVRSLSFRAGVKPIVTAMLALDRLGLPTDSLRGQFLQQLSGQCEELSLGDLRRVLMALARCCKDCSVQPQLLREICDATYEKADGCDPRDLMSIPQHLGRLQYLHSPLLARSADAISKLISCRLSVLPLDVLRALDGFMVLTPLVEIEVAKQQLLQLAVKCQLLAAHLLQTAPASELWAIGAQLLGSEVVSKEVWALWISEAVQRRSAENHLSRRISGVRRQMMKQWGIQSMPEGLELAFQLTLQGK</sequence>
<accession>A0AA36J8W5</accession>
<dbReference type="Proteomes" id="UP001178507">
    <property type="component" value="Unassembled WGS sequence"/>
</dbReference>
<evidence type="ECO:0000313" key="2">
    <source>
        <dbReference type="Proteomes" id="UP001178507"/>
    </source>
</evidence>
<organism evidence="1 2">
    <name type="scientific">Effrenium voratum</name>
    <dbReference type="NCBI Taxonomy" id="2562239"/>
    <lineage>
        <taxon>Eukaryota</taxon>
        <taxon>Sar</taxon>
        <taxon>Alveolata</taxon>
        <taxon>Dinophyceae</taxon>
        <taxon>Suessiales</taxon>
        <taxon>Symbiodiniaceae</taxon>
        <taxon>Effrenium</taxon>
    </lineage>
</organism>
<reference evidence="1" key="1">
    <citation type="submission" date="2023-08" db="EMBL/GenBank/DDBJ databases">
        <authorList>
            <person name="Chen Y."/>
            <person name="Shah S."/>
            <person name="Dougan E. K."/>
            <person name="Thang M."/>
            <person name="Chan C."/>
        </authorList>
    </citation>
    <scope>NUCLEOTIDE SEQUENCE</scope>
</reference>
<comment type="caution">
    <text evidence="1">The sequence shown here is derived from an EMBL/GenBank/DDBJ whole genome shotgun (WGS) entry which is preliminary data.</text>
</comment>
<gene>
    <name evidence="1" type="ORF">EVOR1521_LOCUS24860</name>
</gene>
<dbReference type="EMBL" id="CAUJNA010003430">
    <property type="protein sequence ID" value="CAJ1401777.1"/>
    <property type="molecule type" value="Genomic_DNA"/>
</dbReference>
<keyword evidence="2" id="KW-1185">Reference proteome</keyword>
<dbReference type="AlphaFoldDB" id="A0AA36J8W5"/>
<protein>
    <submittedName>
        <fullName evidence="1">Uncharacterized protein</fullName>
    </submittedName>
</protein>
<name>A0AA36J8W5_9DINO</name>